<proteinExistence type="predicted"/>
<evidence type="ECO:0000313" key="2">
    <source>
        <dbReference type="EMBL" id="MPC51066.1"/>
    </source>
</evidence>
<keyword evidence="3" id="KW-1185">Reference proteome</keyword>
<accession>A0A5B7FZL5</accession>
<feature type="region of interest" description="Disordered" evidence="1">
    <location>
        <begin position="57"/>
        <end position="97"/>
    </location>
</feature>
<dbReference type="EMBL" id="VSRR010009925">
    <property type="protein sequence ID" value="MPC51066.1"/>
    <property type="molecule type" value="Genomic_DNA"/>
</dbReference>
<feature type="compositionally biased region" description="Polar residues" evidence="1">
    <location>
        <begin position="1"/>
        <end position="19"/>
    </location>
</feature>
<dbReference type="AlphaFoldDB" id="A0A5B7FZL5"/>
<gene>
    <name evidence="2" type="ORF">E2C01_044903</name>
</gene>
<organism evidence="2 3">
    <name type="scientific">Portunus trituberculatus</name>
    <name type="common">Swimming crab</name>
    <name type="synonym">Neptunus trituberculatus</name>
    <dbReference type="NCBI Taxonomy" id="210409"/>
    <lineage>
        <taxon>Eukaryota</taxon>
        <taxon>Metazoa</taxon>
        <taxon>Ecdysozoa</taxon>
        <taxon>Arthropoda</taxon>
        <taxon>Crustacea</taxon>
        <taxon>Multicrustacea</taxon>
        <taxon>Malacostraca</taxon>
        <taxon>Eumalacostraca</taxon>
        <taxon>Eucarida</taxon>
        <taxon>Decapoda</taxon>
        <taxon>Pleocyemata</taxon>
        <taxon>Brachyura</taxon>
        <taxon>Eubrachyura</taxon>
        <taxon>Portunoidea</taxon>
        <taxon>Portunidae</taxon>
        <taxon>Portuninae</taxon>
        <taxon>Portunus</taxon>
    </lineage>
</organism>
<evidence type="ECO:0000313" key="3">
    <source>
        <dbReference type="Proteomes" id="UP000324222"/>
    </source>
</evidence>
<evidence type="ECO:0000256" key="1">
    <source>
        <dbReference type="SAM" id="MobiDB-lite"/>
    </source>
</evidence>
<feature type="region of interest" description="Disordered" evidence="1">
    <location>
        <begin position="1"/>
        <end position="21"/>
    </location>
</feature>
<dbReference type="Proteomes" id="UP000324222">
    <property type="component" value="Unassembled WGS sequence"/>
</dbReference>
<sequence length="97" mass="10268">MTDDQSLVFGNSPLSNMVRNMSGEPLESTGVSCANCSRSFSVSILLFRRAVKLEHQSSKSGVPNIRVGEHSITGTCPSGDKSPGLGREGAGQQESRN</sequence>
<comment type="caution">
    <text evidence="2">The sequence shown here is derived from an EMBL/GenBank/DDBJ whole genome shotgun (WGS) entry which is preliminary data.</text>
</comment>
<name>A0A5B7FZL5_PORTR</name>
<protein>
    <submittedName>
        <fullName evidence="2">Uncharacterized protein</fullName>
    </submittedName>
</protein>
<reference evidence="2 3" key="1">
    <citation type="submission" date="2019-05" db="EMBL/GenBank/DDBJ databases">
        <title>Another draft genome of Portunus trituberculatus and its Hox gene families provides insights of decapod evolution.</title>
        <authorList>
            <person name="Jeong J.-H."/>
            <person name="Song I."/>
            <person name="Kim S."/>
            <person name="Choi T."/>
            <person name="Kim D."/>
            <person name="Ryu S."/>
            <person name="Kim W."/>
        </authorList>
    </citation>
    <scope>NUCLEOTIDE SEQUENCE [LARGE SCALE GENOMIC DNA]</scope>
    <source>
        <tissue evidence="2">Muscle</tissue>
    </source>
</reference>